<organism evidence="3 4">
    <name type="scientific">Patulibacter medicamentivorans</name>
    <dbReference type="NCBI Taxonomy" id="1097667"/>
    <lineage>
        <taxon>Bacteria</taxon>
        <taxon>Bacillati</taxon>
        <taxon>Actinomycetota</taxon>
        <taxon>Thermoleophilia</taxon>
        <taxon>Solirubrobacterales</taxon>
        <taxon>Patulibacteraceae</taxon>
        <taxon>Patulibacter</taxon>
    </lineage>
</organism>
<dbReference type="PANTHER" id="PTHR33371">
    <property type="entry name" value="INTERMEMBRANE PHOSPHOLIPID TRANSPORT SYSTEM BINDING PROTEIN MLAD-RELATED"/>
    <property type="match status" value="1"/>
</dbReference>
<keyword evidence="1" id="KW-0812">Transmembrane</keyword>
<dbReference type="EMBL" id="AGUD01000263">
    <property type="protein sequence ID" value="EHN09621.1"/>
    <property type="molecule type" value="Genomic_DNA"/>
</dbReference>
<feature type="transmembrane region" description="Helical" evidence="1">
    <location>
        <begin position="12"/>
        <end position="31"/>
    </location>
</feature>
<sequence length="424" mass="45970">MLRRLWRQQGRWLVVIVGFVAMAVVVGGYVVSQQRLRLPFQDRYRVDVAFATVQSLTPNTGQPVAVAGVQVGEVTGVRLRAGRPIVSMSIDPAKLPRVYANARAEMVPLTPLKNMQIDLDPGDRSARALRPGATIDSSRTTTTIDVDQILAGLDADSRLYFEQLLAAAGNGLDGRGKALGDTMALLGPTAQQGRRITAALADRDRLIRQLVHDLTVVADATGDDGERVGQLVDDLGATLGSLGQQDAALRRSLRQLPGTLRHASDTVDRTSELVRTATRTARTLRPAIRRLPATTRDVRRLLRRTEPFLRDDARPLVRQAMPTIRSAVPLVRRVQAITPPARRVMAALAYAFNELVADPGDGRKGYLYWGSWFFHNANSMLSTSDASGSAWRLLPLINCSALTADPVLGAVLRPLLGGLTGGCS</sequence>
<proteinExistence type="predicted"/>
<dbReference type="InterPro" id="IPR003399">
    <property type="entry name" value="Mce/MlaD"/>
</dbReference>
<keyword evidence="1" id="KW-0472">Membrane</keyword>
<name>H0E9M1_9ACTN</name>
<dbReference type="AlphaFoldDB" id="H0E9M1"/>
<dbReference type="Pfam" id="PF02470">
    <property type="entry name" value="MlaD"/>
    <property type="match status" value="1"/>
</dbReference>
<keyword evidence="4" id="KW-1185">Reference proteome</keyword>
<dbReference type="OrthoDB" id="4516955at2"/>
<reference evidence="3 4" key="1">
    <citation type="journal article" date="2013" name="Biodegradation">
        <title>Quantitative proteomic analysis of ibuprofen-degrading Patulibacter sp. strain I11.</title>
        <authorList>
            <person name="Almeida B."/>
            <person name="Kjeldal H."/>
            <person name="Lolas I."/>
            <person name="Knudsen A.D."/>
            <person name="Carvalho G."/>
            <person name="Nielsen K.L."/>
            <person name="Barreto Crespo M.T."/>
            <person name="Stensballe A."/>
            <person name="Nielsen J.L."/>
        </authorList>
    </citation>
    <scope>NUCLEOTIDE SEQUENCE [LARGE SCALE GENOMIC DNA]</scope>
    <source>
        <strain evidence="3 4">I11</strain>
    </source>
</reference>
<feature type="domain" description="Mce/MlaD" evidence="2">
    <location>
        <begin position="43"/>
        <end position="122"/>
    </location>
</feature>
<dbReference type="InterPro" id="IPR052336">
    <property type="entry name" value="MlaD_Phospholipid_Transporter"/>
</dbReference>
<dbReference type="RefSeq" id="WP_007577709.1">
    <property type="nucleotide sequence ID" value="NZ_AGUD01000263.1"/>
</dbReference>
<gene>
    <name evidence="3" type="ORF">PAI11_35410</name>
</gene>
<dbReference type="GO" id="GO:0051701">
    <property type="term" value="P:biological process involved in interaction with host"/>
    <property type="evidence" value="ECO:0007669"/>
    <property type="project" value="TreeGrafter"/>
</dbReference>
<dbReference type="Proteomes" id="UP000005143">
    <property type="component" value="Unassembled WGS sequence"/>
</dbReference>
<evidence type="ECO:0000313" key="3">
    <source>
        <dbReference type="EMBL" id="EHN09621.1"/>
    </source>
</evidence>
<evidence type="ECO:0000259" key="2">
    <source>
        <dbReference type="Pfam" id="PF02470"/>
    </source>
</evidence>
<dbReference type="GO" id="GO:0005576">
    <property type="term" value="C:extracellular region"/>
    <property type="evidence" value="ECO:0007669"/>
    <property type="project" value="TreeGrafter"/>
</dbReference>
<accession>H0E9M1</accession>
<evidence type="ECO:0000256" key="1">
    <source>
        <dbReference type="SAM" id="Phobius"/>
    </source>
</evidence>
<protein>
    <submittedName>
        <fullName evidence="3">MCE-family protein Mce6D</fullName>
    </submittedName>
</protein>
<dbReference type="PANTHER" id="PTHR33371:SF19">
    <property type="entry name" value="MCE-FAMILY PROTEIN MCE4A"/>
    <property type="match status" value="1"/>
</dbReference>
<comment type="caution">
    <text evidence="3">The sequence shown here is derived from an EMBL/GenBank/DDBJ whole genome shotgun (WGS) entry which is preliminary data.</text>
</comment>
<evidence type="ECO:0000313" key="4">
    <source>
        <dbReference type="Proteomes" id="UP000005143"/>
    </source>
</evidence>
<keyword evidence="1" id="KW-1133">Transmembrane helix</keyword>